<keyword evidence="3" id="KW-1185">Reference proteome</keyword>
<proteinExistence type="predicted"/>
<dbReference type="SUPFAM" id="SSF53474">
    <property type="entry name" value="alpha/beta-Hydrolases"/>
    <property type="match status" value="1"/>
</dbReference>
<dbReference type="InterPro" id="IPR029058">
    <property type="entry name" value="AB_hydrolase_fold"/>
</dbReference>
<dbReference type="Pfam" id="PF01764">
    <property type="entry name" value="Lipase_3"/>
    <property type="match status" value="1"/>
</dbReference>
<dbReference type="CDD" id="cd00102">
    <property type="entry name" value="IPT"/>
    <property type="match status" value="1"/>
</dbReference>
<dbReference type="InterPro" id="IPR014756">
    <property type="entry name" value="Ig_E-set"/>
</dbReference>
<dbReference type="Proteomes" id="UP001422759">
    <property type="component" value="Unassembled WGS sequence"/>
</dbReference>
<dbReference type="SMART" id="SM00429">
    <property type="entry name" value="IPT"/>
    <property type="match status" value="2"/>
</dbReference>
<evidence type="ECO:0000313" key="2">
    <source>
        <dbReference type="EMBL" id="GAA2143396.1"/>
    </source>
</evidence>
<comment type="caution">
    <text evidence="2">The sequence shown here is derived from an EMBL/GenBank/DDBJ whole genome shotgun (WGS) entry which is preliminary data.</text>
</comment>
<gene>
    <name evidence="2" type="ORF">GCM10009760_29720</name>
</gene>
<dbReference type="RefSeq" id="WP_344464922.1">
    <property type="nucleotide sequence ID" value="NZ_BAAANT010000014.1"/>
</dbReference>
<dbReference type="Pfam" id="PF01833">
    <property type="entry name" value="TIG"/>
    <property type="match status" value="2"/>
</dbReference>
<accession>A0ABP5L8S4</accession>
<dbReference type="InterPro" id="IPR013783">
    <property type="entry name" value="Ig-like_fold"/>
</dbReference>
<dbReference type="Gene3D" id="2.60.40.10">
    <property type="entry name" value="Immunoglobulins"/>
    <property type="match status" value="2"/>
</dbReference>
<dbReference type="InterPro" id="IPR002909">
    <property type="entry name" value="IPT_dom"/>
</dbReference>
<feature type="domain" description="IPT/TIG" evidence="1">
    <location>
        <begin position="419"/>
        <end position="506"/>
    </location>
</feature>
<dbReference type="CDD" id="cd00603">
    <property type="entry name" value="IPT_PCSR"/>
    <property type="match status" value="1"/>
</dbReference>
<dbReference type="InterPro" id="IPR002921">
    <property type="entry name" value="Fungal_lipase-type"/>
</dbReference>
<organism evidence="2 3">
    <name type="scientific">Kitasatospora kazusensis</name>
    <dbReference type="NCBI Taxonomy" id="407974"/>
    <lineage>
        <taxon>Bacteria</taxon>
        <taxon>Bacillati</taxon>
        <taxon>Actinomycetota</taxon>
        <taxon>Actinomycetes</taxon>
        <taxon>Kitasatosporales</taxon>
        <taxon>Streptomycetaceae</taxon>
        <taxon>Kitasatospora</taxon>
    </lineage>
</organism>
<name>A0ABP5L8S4_9ACTN</name>
<dbReference type="EMBL" id="BAAANT010000014">
    <property type="protein sequence ID" value="GAA2143396.1"/>
    <property type="molecule type" value="Genomic_DNA"/>
</dbReference>
<dbReference type="SUPFAM" id="SSF81296">
    <property type="entry name" value="E set domains"/>
    <property type="match status" value="2"/>
</dbReference>
<evidence type="ECO:0000313" key="3">
    <source>
        <dbReference type="Proteomes" id="UP001422759"/>
    </source>
</evidence>
<protein>
    <recommendedName>
        <fullName evidence="1">IPT/TIG domain-containing protein</fullName>
    </recommendedName>
</protein>
<feature type="domain" description="IPT/TIG" evidence="1">
    <location>
        <begin position="329"/>
        <end position="416"/>
    </location>
</feature>
<reference evidence="3" key="1">
    <citation type="journal article" date="2019" name="Int. J. Syst. Evol. Microbiol.">
        <title>The Global Catalogue of Microorganisms (GCM) 10K type strain sequencing project: providing services to taxonomists for standard genome sequencing and annotation.</title>
        <authorList>
            <consortium name="The Broad Institute Genomics Platform"/>
            <consortium name="The Broad Institute Genome Sequencing Center for Infectious Disease"/>
            <person name="Wu L."/>
            <person name="Ma J."/>
        </authorList>
    </citation>
    <scope>NUCLEOTIDE SEQUENCE [LARGE SCALE GENOMIC DNA]</scope>
    <source>
        <strain evidence="3">JCM 14560</strain>
    </source>
</reference>
<dbReference type="Gene3D" id="3.40.50.1820">
    <property type="entry name" value="alpha/beta hydrolase"/>
    <property type="match status" value="1"/>
</dbReference>
<sequence>MTVQPLDPAVRQVTMTLAAIAATGATPRPSGESRPEHHARIRKGIAAQLADTSLATGGVWQLVWLGLSPDNANLAYLAYKPGTTPEFAVVIRGTVAANAADLLEDLDVGTVVPFTAGGSPQTVSVSSGAMAAFTQIAGMRSDGVGLVQALDEVIRAVLPAKPVVYVVGHSLGGCIATMVAPYLQAFDWSPAAPQFALSTFAAPTAGDQAFADFVDSLPWAANEHCYNSYDLIPQAWAGLAATKDWYPAPGPAANFDVKTLISTIDSLTGINVYAQPGYPYAMNTDYGQPGTYYPYATLSSVEDFLAQVAFQHANSTYLGQVGAPVVTAGPVVTAMTPAFGPVGTEITVYGSGFGVDPATAETVVDFGTVPCEKFTVNGDGTQITCYVPEGVGVVDVQVTTILGTSPASAFLRFAYDGPQPAVTNDIAPVSGTVDTKVFVNGQGFAADPVVYFGDRAAHVLSAGPTEITVRAPLPDQDPIAPATVNVRVLTGGYLTPTALSNEFTYTG</sequence>
<evidence type="ECO:0000259" key="1">
    <source>
        <dbReference type="SMART" id="SM00429"/>
    </source>
</evidence>